<keyword evidence="3" id="KW-1185">Reference proteome</keyword>
<dbReference type="STRING" id="1653476.THC_0608"/>
<keyword evidence="2" id="KW-0067">ATP-binding</keyword>
<dbReference type="PIRSF" id="PIRSF005647">
    <property type="entry name" value="CooC"/>
    <property type="match status" value="1"/>
</dbReference>
<dbReference type="GO" id="GO:0005524">
    <property type="term" value="F:ATP binding"/>
    <property type="evidence" value="ECO:0007669"/>
    <property type="project" value="UniProtKB-KW"/>
</dbReference>
<name>A0A0U4W1I7_9BACT</name>
<dbReference type="InterPro" id="IPR050625">
    <property type="entry name" value="ParA/MinD_ATPase"/>
</dbReference>
<dbReference type="Proteomes" id="UP000068196">
    <property type="component" value="Chromosome"/>
</dbReference>
<organism evidence="2 3">
    <name type="scientific">Caldimicrobium thiodismutans</name>
    <dbReference type="NCBI Taxonomy" id="1653476"/>
    <lineage>
        <taxon>Bacteria</taxon>
        <taxon>Pseudomonadati</taxon>
        <taxon>Thermodesulfobacteriota</taxon>
        <taxon>Thermodesulfobacteria</taxon>
        <taxon>Thermodesulfobacteriales</taxon>
        <taxon>Thermodesulfobacteriaceae</taxon>
        <taxon>Caldimicrobium</taxon>
    </lineage>
</organism>
<reference evidence="2 3" key="1">
    <citation type="journal article" date="2016" name="Int. J. Syst. Evol. Microbiol.">
        <title>Caldimicrobium thiodismutans sp. nov., a sulfur-disproportionating bacterium isolated from a hot spring, and emended description of the genus Caldimicrobium.</title>
        <authorList>
            <person name="Kojima H."/>
            <person name="Umezawa K."/>
            <person name="Fukui M."/>
        </authorList>
    </citation>
    <scope>NUCLEOTIDE SEQUENCE [LARGE SCALE GENOMIC DNA]</scope>
    <source>
        <strain evidence="2 3">TF1</strain>
    </source>
</reference>
<dbReference type="KEGG" id="cthi:THC_0608"/>
<sequence length="259" mass="29036">MSKILVSGKGGVGKSFFCVALAKAFERENFKVLLIDADESNQSLYRLLGFEAPVLSYMDYLGGKKVFKERLRKAFQSGTKEPQIEISNENIQGISALPKEILLQRGNIFLLSVGKIKEPLEGCACPMGVLGRELLERFKPLQGEVVIIDTEAGLEHFGRGLEKGVDKIIALSEPYLDALEVAQKILEFAQSMGKPAYLILNKVPEEMKENLSSFLLEWGLNPLLILPWKKEIYLNSLYGKSYEEESILLKLQKIIPEIL</sequence>
<dbReference type="PANTHER" id="PTHR43384:SF3">
    <property type="entry name" value="AAA+ ATPASE DOMAIN-CONTAINING PROTEIN"/>
    <property type="match status" value="1"/>
</dbReference>
<evidence type="ECO:0000313" key="2">
    <source>
        <dbReference type="EMBL" id="BAU23002.1"/>
    </source>
</evidence>
<protein>
    <submittedName>
        <fullName evidence="2">ATP-binding protein</fullName>
    </submittedName>
</protein>
<dbReference type="GO" id="GO:0051782">
    <property type="term" value="P:negative regulation of cell division"/>
    <property type="evidence" value="ECO:0007669"/>
    <property type="project" value="TreeGrafter"/>
</dbReference>
<dbReference type="PANTHER" id="PTHR43384">
    <property type="entry name" value="SEPTUM SITE-DETERMINING PROTEIN MIND HOMOLOG, CHLOROPLASTIC-RELATED"/>
    <property type="match status" value="1"/>
</dbReference>
<dbReference type="GO" id="GO:0005829">
    <property type="term" value="C:cytosol"/>
    <property type="evidence" value="ECO:0007669"/>
    <property type="project" value="TreeGrafter"/>
</dbReference>
<dbReference type="InterPro" id="IPR027417">
    <property type="entry name" value="P-loop_NTPase"/>
</dbReference>
<dbReference type="Pfam" id="PF01656">
    <property type="entry name" value="CbiA"/>
    <property type="match status" value="1"/>
</dbReference>
<dbReference type="RefSeq" id="WP_068513141.1">
    <property type="nucleotide sequence ID" value="NZ_AP014945.1"/>
</dbReference>
<accession>A0A0U4W1I7</accession>
<dbReference type="GO" id="GO:0016887">
    <property type="term" value="F:ATP hydrolysis activity"/>
    <property type="evidence" value="ECO:0007669"/>
    <property type="project" value="TreeGrafter"/>
</dbReference>
<dbReference type="AlphaFoldDB" id="A0A0U4W1I7"/>
<dbReference type="SUPFAM" id="SSF52540">
    <property type="entry name" value="P-loop containing nucleoside triphosphate hydrolases"/>
    <property type="match status" value="1"/>
</dbReference>
<feature type="domain" description="CobQ/CobB/MinD/ParA nucleotide binding" evidence="1">
    <location>
        <begin position="4"/>
        <end position="236"/>
    </location>
</feature>
<evidence type="ECO:0000259" key="1">
    <source>
        <dbReference type="Pfam" id="PF01656"/>
    </source>
</evidence>
<proteinExistence type="predicted"/>
<gene>
    <name evidence="2" type="ORF">THC_0608</name>
</gene>
<dbReference type="Gene3D" id="3.40.50.300">
    <property type="entry name" value="P-loop containing nucleotide triphosphate hydrolases"/>
    <property type="match status" value="1"/>
</dbReference>
<dbReference type="GO" id="GO:0009898">
    <property type="term" value="C:cytoplasmic side of plasma membrane"/>
    <property type="evidence" value="ECO:0007669"/>
    <property type="project" value="TreeGrafter"/>
</dbReference>
<keyword evidence="2" id="KW-0547">Nucleotide-binding</keyword>
<dbReference type="EMBL" id="AP014945">
    <property type="protein sequence ID" value="BAU23002.1"/>
    <property type="molecule type" value="Genomic_DNA"/>
</dbReference>
<dbReference type="InterPro" id="IPR002586">
    <property type="entry name" value="CobQ/CobB/MinD/ParA_Nub-bd_dom"/>
</dbReference>
<dbReference type="InterPro" id="IPR014433">
    <property type="entry name" value="CooC"/>
</dbReference>
<reference evidence="3" key="2">
    <citation type="journal article" date="2016" name="Int. J. Syst. Evol. Microbiol.">
        <title>Caldimicrobium thiodismutans sp. nov., a sulfur-disproportionating bacterium isolated from a hot spring.</title>
        <authorList>
            <person name="Kojima H."/>
            <person name="Umezawa K."/>
            <person name="Fukui M."/>
        </authorList>
    </citation>
    <scope>NUCLEOTIDE SEQUENCE [LARGE SCALE GENOMIC DNA]</scope>
    <source>
        <strain evidence="3">TF1</strain>
    </source>
</reference>
<evidence type="ECO:0000313" key="3">
    <source>
        <dbReference type="Proteomes" id="UP000068196"/>
    </source>
</evidence>